<reference evidence="2 3" key="1">
    <citation type="submission" date="2023-08" db="EMBL/GenBank/DDBJ databases">
        <authorList>
            <person name="Girao M."/>
            <person name="Carvalho M.F."/>
        </authorList>
    </citation>
    <scope>NUCLEOTIDE SEQUENCE [LARGE SCALE GENOMIC DNA]</scope>
    <source>
        <strain evidence="2 3">CC-R104</strain>
    </source>
</reference>
<dbReference type="SUPFAM" id="SSF82829">
    <property type="entry name" value="MesJ substrate recognition domain-like"/>
    <property type="match status" value="1"/>
</dbReference>
<evidence type="ECO:0000313" key="3">
    <source>
        <dbReference type="Proteomes" id="UP001331936"/>
    </source>
</evidence>
<keyword evidence="3" id="KW-1185">Reference proteome</keyword>
<dbReference type="Proteomes" id="UP001331936">
    <property type="component" value="Unassembled WGS sequence"/>
</dbReference>
<organism evidence="2 3">
    <name type="scientific">Rhodococcus chondri</name>
    <dbReference type="NCBI Taxonomy" id="3065941"/>
    <lineage>
        <taxon>Bacteria</taxon>
        <taxon>Bacillati</taxon>
        <taxon>Actinomycetota</taxon>
        <taxon>Actinomycetes</taxon>
        <taxon>Mycobacteriales</taxon>
        <taxon>Nocardiaceae</taxon>
        <taxon>Rhodococcus</taxon>
    </lineage>
</organism>
<dbReference type="RefSeq" id="WP_330150817.1">
    <property type="nucleotide sequence ID" value="NZ_JAUZMZ010000015.1"/>
</dbReference>
<accession>A0ABU7JPY1</accession>
<protein>
    <submittedName>
        <fullName evidence="2">TilS substrate-binding domain-containing protein</fullName>
    </submittedName>
</protein>
<dbReference type="EMBL" id="JAUZMZ010000015">
    <property type="protein sequence ID" value="MEE2031377.1"/>
    <property type="molecule type" value="Genomic_DNA"/>
</dbReference>
<evidence type="ECO:0000259" key="1">
    <source>
        <dbReference type="Pfam" id="PF09179"/>
    </source>
</evidence>
<dbReference type="Pfam" id="PF09179">
    <property type="entry name" value="TilS"/>
    <property type="match status" value="1"/>
</dbReference>
<feature type="domain" description="tRNA(Ile)-lysidine synthase substrate-binding" evidence="1">
    <location>
        <begin position="24"/>
        <end position="93"/>
    </location>
</feature>
<evidence type="ECO:0000313" key="2">
    <source>
        <dbReference type="EMBL" id="MEE2031377.1"/>
    </source>
</evidence>
<gene>
    <name evidence="2" type="ORF">Q8814_04500</name>
</gene>
<sequence length="106" mass="11180">DGDALDAAADALLASARDDSGPAVDVLSSAAPALRRRAVRQWLLDEGVSAPPNRTLRAIDDLVAAWRGQGPVAVGGGPRPGVRLVVSRRRGRLNLDFVDQQRCADD</sequence>
<dbReference type="InterPro" id="IPR015262">
    <property type="entry name" value="tRNA_Ile_lys_synt_subst-bd"/>
</dbReference>
<proteinExistence type="predicted"/>
<name>A0ABU7JPY1_9NOCA</name>
<feature type="non-terminal residue" evidence="2">
    <location>
        <position position="1"/>
    </location>
</feature>
<comment type="caution">
    <text evidence="2">The sequence shown here is derived from an EMBL/GenBank/DDBJ whole genome shotgun (WGS) entry which is preliminary data.</text>
</comment>